<dbReference type="GO" id="GO:0003723">
    <property type="term" value="F:RNA binding"/>
    <property type="evidence" value="ECO:0007669"/>
    <property type="project" value="TreeGrafter"/>
</dbReference>
<comment type="similarity">
    <text evidence="2">Belongs to the RNase PH family.</text>
</comment>
<dbReference type="GO" id="GO:0000176">
    <property type="term" value="C:nuclear exosome (RNase complex)"/>
    <property type="evidence" value="ECO:0007669"/>
    <property type="project" value="TreeGrafter"/>
</dbReference>
<dbReference type="AlphaFoldDB" id="A0A5J4WUP5"/>
<dbReference type="InterPro" id="IPR036345">
    <property type="entry name" value="ExoRNase_PH_dom2_sf"/>
</dbReference>
<evidence type="ECO:0000259" key="6">
    <source>
        <dbReference type="Pfam" id="PF01138"/>
    </source>
</evidence>
<dbReference type="GO" id="GO:0000177">
    <property type="term" value="C:cytoplasmic exosome (RNase complex)"/>
    <property type="evidence" value="ECO:0007669"/>
    <property type="project" value="TreeGrafter"/>
</dbReference>
<evidence type="ECO:0000313" key="8">
    <source>
        <dbReference type="Proteomes" id="UP000324800"/>
    </source>
</evidence>
<dbReference type="Proteomes" id="UP000324800">
    <property type="component" value="Unassembled WGS sequence"/>
</dbReference>
<dbReference type="InterPro" id="IPR027408">
    <property type="entry name" value="PNPase/RNase_PH_dom_sf"/>
</dbReference>
<organism evidence="7 8">
    <name type="scientific">Streblomastix strix</name>
    <dbReference type="NCBI Taxonomy" id="222440"/>
    <lineage>
        <taxon>Eukaryota</taxon>
        <taxon>Metamonada</taxon>
        <taxon>Preaxostyla</taxon>
        <taxon>Oxymonadida</taxon>
        <taxon>Streblomastigidae</taxon>
        <taxon>Streblomastix</taxon>
    </lineage>
</organism>
<evidence type="ECO:0000313" key="7">
    <source>
        <dbReference type="EMBL" id="KAA6398757.1"/>
    </source>
</evidence>
<dbReference type="PANTHER" id="PTHR11953">
    <property type="entry name" value="EXOSOME COMPLEX COMPONENT"/>
    <property type="match status" value="1"/>
</dbReference>
<reference evidence="7 8" key="1">
    <citation type="submission" date="2019-03" db="EMBL/GenBank/DDBJ databases">
        <title>Single cell metagenomics reveals metabolic interactions within the superorganism composed of flagellate Streblomastix strix and complex community of Bacteroidetes bacteria on its surface.</title>
        <authorList>
            <person name="Treitli S.C."/>
            <person name="Kolisko M."/>
            <person name="Husnik F."/>
            <person name="Keeling P."/>
            <person name="Hampl V."/>
        </authorList>
    </citation>
    <scope>NUCLEOTIDE SEQUENCE [LARGE SCALE GENOMIC DNA]</scope>
    <source>
        <strain evidence="7">ST1C</strain>
    </source>
</reference>
<feature type="domain" description="Exoribonuclease phosphorolytic" evidence="6">
    <location>
        <begin position="24"/>
        <end position="75"/>
    </location>
</feature>
<name>A0A5J4WUP5_9EUKA</name>
<evidence type="ECO:0000256" key="3">
    <source>
        <dbReference type="ARBA" id="ARBA00022552"/>
    </source>
</evidence>
<dbReference type="InterPro" id="IPR020568">
    <property type="entry name" value="Ribosomal_Su5_D2-typ_SF"/>
</dbReference>
<dbReference type="Gene3D" id="3.30.230.70">
    <property type="entry name" value="GHMP Kinase, N-terminal domain"/>
    <property type="match status" value="1"/>
</dbReference>
<sequence>MVQFWQMPNESQRDKKDRFKGDELRVRELMEKCIDTRALPNTLITIAIQILNENGSLLSCILNGATLALIDSGIPMLYTPCSSSVALLEYNSNYQLKSDLFQHQLIKWPILEQEKKSYSTSTVTFTNVDLDAVVFMNMVGEQILEETIMNQIFGLAREGAKEFIEHAKESLMKKPDFSR</sequence>
<protein>
    <recommendedName>
        <fullName evidence="6">Exoribonuclease phosphorolytic domain-containing protein</fullName>
    </recommendedName>
</protein>
<evidence type="ECO:0000256" key="5">
    <source>
        <dbReference type="ARBA" id="ARBA00023242"/>
    </source>
</evidence>
<dbReference type="InterPro" id="IPR001247">
    <property type="entry name" value="ExoRNase_PH_dom1"/>
</dbReference>
<gene>
    <name evidence="7" type="ORF">EZS28_005717</name>
</gene>
<dbReference type="PANTHER" id="PTHR11953:SF1">
    <property type="entry name" value="EXOSOME COMPLEX COMPONENT RRP46"/>
    <property type="match status" value="1"/>
</dbReference>
<dbReference type="GO" id="GO:0006364">
    <property type="term" value="P:rRNA processing"/>
    <property type="evidence" value="ECO:0007669"/>
    <property type="project" value="UniProtKB-KW"/>
</dbReference>
<dbReference type="GO" id="GO:0005730">
    <property type="term" value="C:nucleolus"/>
    <property type="evidence" value="ECO:0007669"/>
    <property type="project" value="TreeGrafter"/>
</dbReference>
<keyword evidence="3" id="KW-0698">rRNA processing</keyword>
<dbReference type="OrthoDB" id="27298at2759"/>
<evidence type="ECO:0000256" key="1">
    <source>
        <dbReference type="ARBA" id="ARBA00004123"/>
    </source>
</evidence>
<evidence type="ECO:0000256" key="4">
    <source>
        <dbReference type="ARBA" id="ARBA00022835"/>
    </source>
</evidence>
<dbReference type="GO" id="GO:0071051">
    <property type="term" value="P:poly(A)-dependent snoRNA 3'-end processing"/>
    <property type="evidence" value="ECO:0007669"/>
    <property type="project" value="TreeGrafter"/>
</dbReference>
<proteinExistence type="inferred from homology"/>
<dbReference type="GO" id="GO:0071028">
    <property type="term" value="P:nuclear mRNA surveillance"/>
    <property type="evidence" value="ECO:0007669"/>
    <property type="project" value="TreeGrafter"/>
</dbReference>
<evidence type="ECO:0000256" key="2">
    <source>
        <dbReference type="ARBA" id="ARBA00006678"/>
    </source>
</evidence>
<dbReference type="SUPFAM" id="SSF54211">
    <property type="entry name" value="Ribosomal protein S5 domain 2-like"/>
    <property type="match status" value="1"/>
</dbReference>
<dbReference type="EMBL" id="SNRW01000888">
    <property type="protein sequence ID" value="KAA6398757.1"/>
    <property type="molecule type" value="Genomic_DNA"/>
</dbReference>
<dbReference type="InterPro" id="IPR050080">
    <property type="entry name" value="RNase_PH"/>
</dbReference>
<dbReference type="SUPFAM" id="SSF55666">
    <property type="entry name" value="Ribonuclease PH domain 2-like"/>
    <property type="match status" value="1"/>
</dbReference>
<keyword evidence="4" id="KW-0271">Exosome</keyword>
<dbReference type="GO" id="GO:0034475">
    <property type="term" value="P:U4 snRNA 3'-end processing"/>
    <property type="evidence" value="ECO:0007669"/>
    <property type="project" value="TreeGrafter"/>
</dbReference>
<comment type="subcellular location">
    <subcellularLocation>
        <location evidence="1">Nucleus</location>
    </subcellularLocation>
</comment>
<comment type="caution">
    <text evidence="7">The sequence shown here is derived from an EMBL/GenBank/DDBJ whole genome shotgun (WGS) entry which is preliminary data.</text>
</comment>
<dbReference type="Pfam" id="PF01138">
    <property type="entry name" value="RNase_PH"/>
    <property type="match status" value="1"/>
</dbReference>
<accession>A0A5J4WUP5</accession>
<keyword evidence="5" id="KW-0539">Nucleus</keyword>
<dbReference type="GO" id="GO:0016075">
    <property type="term" value="P:rRNA catabolic process"/>
    <property type="evidence" value="ECO:0007669"/>
    <property type="project" value="TreeGrafter"/>
</dbReference>